<keyword evidence="2" id="KW-1185">Reference proteome</keyword>
<protein>
    <submittedName>
        <fullName evidence="1">Uncharacterized protein</fullName>
    </submittedName>
</protein>
<name>A0A2R6NGF6_9APHY</name>
<dbReference type="EMBL" id="MLYV02001282">
    <property type="protein sequence ID" value="PSR71470.1"/>
    <property type="molecule type" value="Genomic_DNA"/>
</dbReference>
<sequence length="169" mass="18652">MSGSSSSCSLYGSGGLVPKPEIKKGGFAAHVRNKHTREMLPPCGMPACSEYGEAIPCKYACPDASSMTRHRQRVHGLPRPRAGRSEEVPQAIEVPQSWIPAPMTPAFDLTDSTPPTPGMMPIFWYLPERDRYRHYPSPDEDGDYGMDLGVKSDVPRLTRDVDWSESLSS</sequence>
<accession>A0A2R6NGF6</accession>
<organism evidence="1 2">
    <name type="scientific">Hermanssonia centrifuga</name>
    <dbReference type="NCBI Taxonomy" id="98765"/>
    <lineage>
        <taxon>Eukaryota</taxon>
        <taxon>Fungi</taxon>
        <taxon>Dikarya</taxon>
        <taxon>Basidiomycota</taxon>
        <taxon>Agaricomycotina</taxon>
        <taxon>Agaricomycetes</taxon>
        <taxon>Polyporales</taxon>
        <taxon>Meruliaceae</taxon>
        <taxon>Hermanssonia</taxon>
    </lineage>
</organism>
<dbReference type="AlphaFoldDB" id="A0A2R6NGF6"/>
<gene>
    <name evidence="1" type="ORF">PHLCEN_2v12635</name>
</gene>
<dbReference type="Proteomes" id="UP000186601">
    <property type="component" value="Unassembled WGS sequence"/>
</dbReference>
<evidence type="ECO:0000313" key="2">
    <source>
        <dbReference type="Proteomes" id="UP000186601"/>
    </source>
</evidence>
<comment type="caution">
    <text evidence="1">The sequence shown here is derived from an EMBL/GenBank/DDBJ whole genome shotgun (WGS) entry which is preliminary data.</text>
</comment>
<evidence type="ECO:0000313" key="1">
    <source>
        <dbReference type="EMBL" id="PSR71470.1"/>
    </source>
</evidence>
<proteinExistence type="predicted"/>
<reference evidence="1 2" key="1">
    <citation type="submission" date="2018-02" db="EMBL/GenBank/DDBJ databases">
        <title>Genome sequence of the basidiomycete white-rot fungus Phlebia centrifuga.</title>
        <authorList>
            <person name="Granchi Z."/>
            <person name="Peng M."/>
            <person name="de Vries R.P."/>
            <person name="Hilden K."/>
            <person name="Makela M.R."/>
            <person name="Grigoriev I."/>
            <person name="Riley R."/>
        </authorList>
    </citation>
    <scope>NUCLEOTIDE SEQUENCE [LARGE SCALE GENOMIC DNA]</scope>
    <source>
        <strain evidence="1 2">FBCC195</strain>
    </source>
</reference>